<accession>A0A388TDS9</accession>
<dbReference type="EMBL" id="BGZN01000076">
    <property type="protein sequence ID" value="GBR74737.1"/>
    <property type="molecule type" value="Genomic_DNA"/>
</dbReference>
<dbReference type="Proteomes" id="UP000269352">
    <property type="component" value="Unassembled WGS sequence"/>
</dbReference>
<comment type="caution">
    <text evidence="2">The sequence shown here is derived from an EMBL/GenBank/DDBJ whole genome shotgun (WGS) entry which is preliminary data.</text>
</comment>
<protein>
    <submittedName>
        <fullName evidence="2">Uncharacterized protein</fullName>
    </submittedName>
</protein>
<gene>
    <name evidence="2" type="ORF">NO1_1864</name>
</gene>
<sequence length="425" mass="47462">MVLGKESASPLSAAQKREKLETELAEKRTDEEEEFANAEAAKQEFHENLAKVEEAARQDIIAIEQQAQAVKAVMDALEKTLLENPLLTNPDNAVVLDSPVISAEIQAITETINTIRAANTQNVADLSRIMQDVNAQTVKADSKPAGLSEASKTALDQIESRRAETAEKIQVVRQILAAIPDKDLDAVLDSVAVDLPREALKLLAALLAALKEIEKVAGINLEQAKAELEELLVFDTADKLSEADTIGWLFDEFNRKINEELTGGTLEIQRERIKAQREMLDMLTARGMKYTLDQNVWNKFVRDMITAADKLETSIAKIDKDYPLKDTVERQTKRLNELKEKLYGGKIAEVLQMTDLTDREKEVVKRALKQQLAGKPIEEMRRLAANAADPEIKAFIQQMTKDAEEKEIQRQEMLGLKPEPELITA</sequence>
<feature type="region of interest" description="Disordered" evidence="1">
    <location>
        <begin position="406"/>
        <end position="425"/>
    </location>
</feature>
<reference evidence="2 3" key="1">
    <citation type="journal article" date="2019" name="ISME J.">
        <title>Genome analyses of uncultured TG2/ZB3 bacteria in 'Margulisbacteria' specifically attached to ectosymbiotic spirochetes of protists in the termite gut.</title>
        <authorList>
            <person name="Utami Y.D."/>
            <person name="Kuwahara H."/>
            <person name="Igai K."/>
            <person name="Murakami T."/>
            <person name="Sugaya K."/>
            <person name="Morikawa T."/>
            <person name="Nagura Y."/>
            <person name="Yuki M."/>
            <person name="Deevong P."/>
            <person name="Inoue T."/>
            <person name="Kihara K."/>
            <person name="Lo N."/>
            <person name="Yamada A."/>
            <person name="Ohkuma M."/>
            <person name="Hongoh Y."/>
        </authorList>
    </citation>
    <scope>NUCLEOTIDE SEQUENCE [LARGE SCALE GENOMIC DNA]</scope>
    <source>
        <strain evidence="2">NkOx7-01</strain>
    </source>
</reference>
<evidence type="ECO:0000313" key="3">
    <source>
        <dbReference type="Proteomes" id="UP000269352"/>
    </source>
</evidence>
<organism evidence="2 3">
    <name type="scientific">Termititenax aidoneus</name>
    <dbReference type="NCBI Taxonomy" id="2218524"/>
    <lineage>
        <taxon>Bacteria</taxon>
        <taxon>Bacillati</taxon>
        <taxon>Candidatus Margulisiibacteriota</taxon>
        <taxon>Candidatus Termititenacia</taxon>
        <taxon>Candidatus Termititenacales</taxon>
        <taxon>Candidatus Termititenacaceae</taxon>
        <taxon>Candidatus Termititenax</taxon>
    </lineage>
</organism>
<evidence type="ECO:0000256" key="1">
    <source>
        <dbReference type="SAM" id="MobiDB-lite"/>
    </source>
</evidence>
<proteinExistence type="predicted"/>
<dbReference type="AlphaFoldDB" id="A0A388TDS9"/>
<feature type="region of interest" description="Disordered" evidence="1">
    <location>
        <begin position="1"/>
        <end position="41"/>
    </location>
</feature>
<name>A0A388TDS9_TERA1</name>
<evidence type="ECO:0000313" key="2">
    <source>
        <dbReference type="EMBL" id="GBR74737.1"/>
    </source>
</evidence>
<feature type="compositionally biased region" description="Basic and acidic residues" evidence="1">
    <location>
        <begin position="15"/>
        <end position="30"/>
    </location>
</feature>
<keyword evidence="3" id="KW-1185">Reference proteome</keyword>